<dbReference type="InterPro" id="IPR023198">
    <property type="entry name" value="PGP-like_dom2"/>
</dbReference>
<dbReference type="PANTHER" id="PTHR43481:SF4">
    <property type="entry name" value="GLYCEROL-1-PHOSPHATE PHOSPHOHYDROLASE 1-RELATED"/>
    <property type="match status" value="1"/>
</dbReference>
<dbReference type="SFLD" id="SFLDG01129">
    <property type="entry name" value="C1.5:_HAD__Beta-PGM__Phosphata"/>
    <property type="match status" value="1"/>
</dbReference>
<dbReference type="GO" id="GO:0050308">
    <property type="term" value="F:sugar-phosphatase activity"/>
    <property type="evidence" value="ECO:0007669"/>
    <property type="project" value="TreeGrafter"/>
</dbReference>
<organism evidence="1 2">
    <name type="scientific">Faecalicatena orotica</name>
    <dbReference type="NCBI Taxonomy" id="1544"/>
    <lineage>
        <taxon>Bacteria</taxon>
        <taxon>Bacillati</taxon>
        <taxon>Bacillota</taxon>
        <taxon>Clostridia</taxon>
        <taxon>Lachnospirales</taxon>
        <taxon>Lachnospiraceae</taxon>
        <taxon>Faecalicatena</taxon>
    </lineage>
</organism>
<dbReference type="InterPro" id="IPR006439">
    <property type="entry name" value="HAD-SF_hydro_IA"/>
</dbReference>
<sequence length="226" mass="25355">MSNQFQTPIYGLVFDMDGLIFNSERVVQRSWDYAGEVLGYERFGEHIYNTIGFNVKRREAYFREHVCPDFPMDRFSVLTREKYHQIVDEEGLEVKPGAEELLRFAKEEGYKAALATSSRRAHASSLMAEHGLLKYFDGAVYGDMVSAGKPDPEIYQKACAGIGVAPEHALALEDAPSGIRSAVAAGMRAVIIPDLVEPDQEILNMAWHRYDTLLDVLSLLKEGETC</sequence>
<protein>
    <submittedName>
        <fullName evidence="1">HAD superfamily hydrolase (TIGR01509 family)</fullName>
    </submittedName>
</protein>
<dbReference type="SUPFAM" id="SSF56784">
    <property type="entry name" value="HAD-like"/>
    <property type="match status" value="1"/>
</dbReference>
<reference evidence="1 2" key="1">
    <citation type="submission" date="2018-05" db="EMBL/GenBank/DDBJ databases">
        <title>The Hungate 1000. A catalogue of reference genomes from the rumen microbiome.</title>
        <authorList>
            <person name="Kelly W."/>
        </authorList>
    </citation>
    <scope>NUCLEOTIDE SEQUENCE [LARGE SCALE GENOMIC DNA]</scope>
    <source>
        <strain evidence="1 2">NLAE-zl-C242</strain>
    </source>
</reference>
<dbReference type="Proteomes" id="UP000245845">
    <property type="component" value="Unassembled WGS sequence"/>
</dbReference>
<dbReference type="Gene3D" id="1.10.150.240">
    <property type="entry name" value="Putative phosphatase, domain 2"/>
    <property type="match status" value="1"/>
</dbReference>
<dbReference type="NCBIfam" id="TIGR01509">
    <property type="entry name" value="HAD-SF-IA-v3"/>
    <property type="match status" value="1"/>
</dbReference>
<dbReference type="SFLD" id="SFLDG01135">
    <property type="entry name" value="C1.5.6:_HAD__Beta-PGM__Phospha"/>
    <property type="match status" value="1"/>
</dbReference>
<dbReference type="AlphaFoldDB" id="A0A2Y9BAN4"/>
<dbReference type="Gene3D" id="3.40.50.1000">
    <property type="entry name" value="HAD superfamily/HAD-like"/>
    <property type="match status" value="1"/>
</dbReference>
<comment type="caution">
    <text evidence="1">The sequence shown here is derived from an EMBL/GenBank/DDBJ whole genome shotgun (WGS) entry which is preliminary data.</text>
</comment>
<dbReference type="InterPro" id="IPR023214">
    <property type="entry name" value="HAD_sf"/>
</dbReference>
<dbReference type="InterPro" id="IPR051806">
    <property type="entry name" value="HAD-like_SPP"/>
</dbReference>
<evidence type="ECO:0000313" key="2">
    <source>
        <dbReference type="Proteomes" id="UP000245845"/>
    </source>
</evidence>
<proteinExistence type="predicted"/>
<keyword evidence="2" id="KW-1185">Reference proteome</keyword>
<keyword evidence="1" id="KW-0378">Hydrolase</keyword>
<dbReference type="SFLD" id="SFLDS00003">
    <property type="entry name" value="Haloacid_Dehalogenase"/>
    <property type="match status" value="1"/>
</dbReference>
<dbReference type="EMBL" id="QGDL01000002">
    <property type="protein sequence ID" value="PWJ31468.1"/>
    <property type="molecule type" value="Genomic_DNA"/>
</dbReference>
<dbReference type="PANTHER" id="PTHR43481">
    <property type="entry name" value="FRUCTOSE-1-PHOSPHATE PHOSPHATASE"/>
    <property type="match status" value="1"/>
</dbReference>
<name>A0A2Y9BAN4_9FIRM</name>
<dbReference type="Pfam" id="PF00702">
    <property type="entry name" value="Hydrolase"/>
    <property type="match status" value="1"/>
</dbReference>
<dbReference type="InterPro" id="IPR036412">
    <property type="entry name" value="HAD-like_sf"/>
</dbReference>
<gene>
    <name evidence="1" type="ORF">A8806_102326</name>
</gene>
<dbReference type="PRINTS" id="PR00413">
    <property type="entry name" value="HADHALOGNASE"/>
</dbReference>
<dbReference type="CDD" id="cd07505">
    <property type="entry name" value="HAD_BPGM-like"/>
    <property type="match status" value="1"/>
</dbReference>
<evidence type="ECO:0000313" key="1">
    <source>
        <dbReference type="EMBL" id="PWJ31468.1"/>
    </source>
</evidence>
<accession>A0A2Y9BAN4</accession>